<protein>
    <recommendedName>
        <fullName evidence="3">MEKHLA domain-containing protein</fullName>
    </recommendedName>
</protein>
<accession>D8LM41</accession>
<dbReference type="eggNOG" id="ENOG502T11Y">
    <property type="taxonomic scope" value="Eukaryota"/>
</dbReference>
<dbReference type="AlphaFoldDB" id="D8LM41"/>
<dbReference type="OrthoDB" id="10538693at2759"/>
<sequence>MTAVAVKPARVLPVLALLALGAGRALAFLGAACPNSALRRRDGGAITPLVRPSNVPNCQSAGGVADALPSQRPPSTTEREEDMLPAQSKGSATVAWVQLMLDSFEDTFGRGIIDGLDRERLSPEEQEREIDRSDVPIVSHDFLRNAEDPIFIYGNAASLRTFGYTWEEFTTLPSRKSCEENLRGEREELLTIVREVDENVPPPQNYAGVSCAGNQNRRIVQDVCSRVERERRGRTFSWTGCQTYGVRLTPSLGHNRALSPCWPREGTGPLRMDPGLPCSKVIFCSRPGPVI</sequence>
<feature type="region of interest" description="Disordered" evidence="1">
    <location>
        <begin position="51"/>
        <end position="89"/>
    </location>
</feature>
<keyword evidence="5" id="KW-1185">Reference proteome</keyword>
<gene>
    <name evidence="4" type="ORF">Esi_0384_0007</name>
</gene>
<dbReference type="Pfam" id="PF08670">
    <property type="entry name" value="MEKHLA"/>
    <property type="match status" value="1"/>
</dbReference>
<reference evidence="4 5" key="1">
    <citation type="journal article" date="2010" name="Nature">
        <title>The Ectocarpus genome and the independent evolution of multicellularity in brown algae.</title>
        <authorList>
            <person name="Cock J.M."/>
            <person name="Sterck L."/>
            <person name="Rouze P."/>
            <person name="Scornet D."/>
            <person name="Allen A.E."/>
            <person name="Amoutzias G."/>
            <person name="Anthouard V."/>
            <person name="Artiguenave F."/>
            <person name="Aury J.M."/>
            <person name="Badger J.H."/>
            <person name="Beszteri B."/>
            <person name="Billiau K."/>
            <person name="Bonnet E."/>
            <person name="Bothwell J.H."/>
            <person name="Bowler C."/>
            <person name="Boyen C."/>
            <person name="Brownlee C."/>
            <person name="Carrano C.J."/>
            <person name="Charrier B."/>
            <person name="Cho G.Y."/>
            <person name="Coelho S.M."/>
            <person name="Collen J."/>
            <person name="Corre E."/>
            <person name="Da Silva C."/>
            <person name="Delage L."/>
            <person name="Delaroque N."/>
            <person name="Dittami S.M."/>
            <person name="Doulbeau S."/>
            <person name="Elias M."/>
            <person name="Farnham G."/>
            <person name="Gachon C.M."/>
            <person name="Gschloessl B."/>
            <person name="Heesch S."/>
            <person name="Jabbari K."/>
            <person name="Jubin C."/>
            <person name="Kawai H."/>
            <person name="Kimura K."/>
            <person name="Kloareg B."/>
            <person name="Kupper F.C."/>
            <person name="Lang D."/>
            <person name="Le Bail A."/>
            <person name="Leblanc C."/>
            <person name="Lerouge P."/>
            <person name="Lohr M."/>
            <person name="Lopez P.J."/>
            <person name="Martens C."/>
            <person name="Maumus F."/>
            <person name="Michel G."/>
            <person name="Miranda-Saavedra D."/>
            <person name="Morales J."/>
            <person name="Moreau H."/>
            <person name="Motomura T."/>
            <person name="Nagasato C."/>
            <person name="Napoli C.A."/>
            <person name="Nelson D.R."/>
            <person name="Nyvall-Collen P."/>
            <person name="Peters A.F."/>
            <person name="Pommier C."/>
            <person name="Potin P."/>
            <person name="Poulain J."/>
            <person name="Quesneville H."/>
            <person name="Read B."/>
            <person name="Rensing S.A."/>
            <person name="Ritter A."/>
            <person name="Rousvoal S."/>
            <person name="Samanta M."/>
            <person name="Samson G."/>
            <person name="Schroeder D.C."/>
            <person name="Segurens B."/>
            <person name="Strittmatter M."/>
            <person name="Tonon T."/>
            <person name="Tregear J.W."/>
            <person name="Valentin K."/>
            <person name="von Dassow P."/>
            <person name="Yamagishi T."/>
            <person name="Van de Peer Y."/>
            <person name="Wincker P."/>
        </authorList>
    </citation>
    <scope>NUCLEOTIDE SEQUENCE [LARGE SCALE GENOMIC DNA]</scope>
    <source>
        <strain evidence="5">Ec32 / CCAP1310/4</strain>
    </source>
</reference>
<name>D8LM41_ECTSI</name>
<dbReference type="EMBL" id="FN649741">
    <property type="protein sequence ID" value="CBN76189.1"/>
    <property type="molecule type" value="Genomic_DNA"/>
</dbReference>
<feature type="domain" description="MEKHLA" evidence="3">
    <location>
        <begin position="95"/>
        <end position="196"/>
    </location>
</feature>
<organism evidence="4 5">
    <name type="scientific">Ectocarpus siliculosus</name>
    <name type="common">Brown alga</name>
    <name type="synonym">Conferva siliculosa</name>
    <dbReference type="NCBI Taxonomy" id="2880"/>
    <lineage>
        <taxon>Eukaryota</taxon>
        <taxon>Sar</taxon>
        <taxon>Stramenopiles</taxon>
        <taxon>Ochrophyta</taxon>
        <taxon>PX clade</taxon>
        <taxon>Phaeophyceae</taxon>
        <taxon>Ectocarpales</taxon>
        <taxon>Ectocarpaceae</taxon>
        <taxon>Ectocarpus</taxon>
    </lineage>
</organism>
<evidence type="ECO:0000313" key="5">
    <source>
        <dbReference type="Proteomes" id="UP000002630"/>
    </source>
</evidence>
<keyword evidence="2" id="KW-0732">Signal</keyword>
<feature type="signal peptide" evidence="2">
    <location>
        <begin position="1"/>
        <end position="27"/>
    </location>
</feature>
<proteinExistence type="predicted"/>
<feature type="chain" id="PRO_5003117328" description="MEKHLA domain-containing protein" evidence="2">
    <location>
        <begin position="28"/>
        <end position="291"/>
    </location>
</feature>
<dbReference type="InParanoid" id="D8LM41"/>
<dbReference type="Proteomes" id="UP000002630">
    <property type="component" value="Linkage Group LG16"/>
</dbReference>
<evidence type="ECO:0000313" key="4">
    <source>
        <dbReference type="EMBL" id="CBN76189.1"/>
    </source>
</evidence>
<evidence type="ECO:0000256" key="2">
    <source>
        <dbReference type="SAM" id="SignalP"/>
    </source>
</evidence>
<evidence type="ECO:0000259" key="3">
    <source>
        <dbReference type="Pfam" id="PF08670"/>
    </source>
</evidence>
<dbReference type="EMBL" id="FN648580">
    <property type="protein sequence ID" value="CBN76189.1"/>
    <property type="molecule type" value="Genomic_DNA"/>
</dbReference>
<evidence type="ECO:0000256" key="1">
    <source>
        <dbReference type="SAM" id="MobiDB-lite"/>
    </source>
</evidence>
<dbReference type="InterPro" id="IPR013978">
    <property type="entry name" value="MEKHLA"/>
</dbReference>